<sequence>MYDYATMLNGHFCKFTISLVDITFIGKSDFKAFIDWTRKLKELLENNLGWEFQLNNAVDGIYFAEDDE</sequence>
<name>A0AAW0LD59_QUESU</name>
<gene>
    <name evidence="1" type="ORF">CFP56_003801</name>
</gene>
<dbReference type="AlphaFoldDB" id="A0AAW0LD59"/>
<evidence type="ECO:0000313" key="1">
    <source>
        <dbReference type="EMBL" id="KAK7849085.1"/>
    </source>
</evidence>
<accession>A0AAW0LD59</accession>
<protein>
    <submittedName>
        <fullName evidence="1">Uncharacterized protein</fullName>
    </submittedName>
</protein>
<feature type="non-terminal residue" evidence="1">
    <location>
        <position position="68"/>
    </location>
</feature>
<dbReference type="EMBL" id="PKMF04000118">
    <property type="protein sequence ID" value="KAK7849085.1"/>
    <property type="molecule type" value="Genomic_DNA"/>
</dbReference>
<reference evidence="1 2" key="1">
    <citation type="journal article" date="2018" name="Sci. Data">
        <title>The draft genome sequence of cork oak.</title>
        <authorList>
            <person name="Ramos A.M."/>
            <person name="Usie A."/>
            <person name="Barbosa P."/>
            <person name="Barros P.M."/>
            <person name="Capote T."/>
            <person name="Chaves I."/>
            <person name="Simoes F."/>
            <person name="Abreu I."/>
            <person name="Carrasquinho I."/>
            <person name="Faro C."/>
            <person name="Guimaraes J.B."/>
            <person name="Mendonca D."/>
            <person name="Nobrega F."/>
            <person name="Rodrigues L."/>
            <person name="Saibo N.J.M."/>
            <person name="Varela M.C."/>
            <person name="Egas C."/>
            <person name="Matos J."/>
            <person name="Miguel C.M."/>
            <person name="Oliveira M.M."/>
            <person name="Ricardo C.P."/>
            <person name="Goncalves S."/>
        </authorList>
    </citation>
    <scope>NUCLEOTIDE SEQUENCE [LARGE SCALE GENOMIC DNA]</scope>
    <source>
        <strain evidence="2">cv. HL8</strain>
    </source>
</reference>
<dbReference type="Proteomes" id="UP000237347">
    <property type="component" value="Unassembled WGS sequence"/>
</dbReference>
<keyword evidence="2" id="KW-1185">Reference proteome</keyword>
<organism evidence="1 2">
    <name type="scientific">Quercus suber</name>
    <name type="common">Cork oak</name>
    <dbReference type="NCBI Taxonomy" id="58331"/>
    <lineage>
        <taxon>Eukaryota</taxon>
        <taxon>Viridiplantae</taxon>
        <taxon>Streptophyta</taxon>
        <taxon>Embryophyta</taxon>
        <taxon>Tracheophyta</taxon>
        <taxon>Spermatophyta</taxon>
        <taxon>Magnoliopsida</taxon>
        <taxon>eudicotyledons</taxon>
        <taxon>Gunneridae</taxon>
        <taxon>Pentapetalae</taxon>
        <taxon>rosids</taxon>
        <taxon>fabids</taxon>
        <taxon>Fagales</taxon>
        <taxon>Fagaceae</taxon>
        <taxon>Quercus</taxon>
    </lineage>
</organism>
<evidence type="ECO:0000313" key="2">
    <source>
        <dbReference type="Proteomes" id="UP000237347"/>
    </source>
</evidence>
<proteinExistence type="predicted"/>
<comment type="caution">
    <text evidence="1">The sequence shown here is derived from an EMBL/GenBank/DDBJ whole genome shotgun (WGS) entry which is preliminary data.</text>
</comment>